<protein>
    <recommendedName>
        <fullName evidence="2">Helix-turn-helix domain-containing protein</fullName>
    </recommendedName>
</protein>
<dbReference type="EMBL" id="BSEC01000001">
    <property type="protein sequence ID" value="GLI93669.1"/>
    <property type="molecule type" value="Genomic_DNA"/>
</dbReference>
<reference evidence="3" key="1">
    <citation type="journal article" date="2023" name="Int. J. Syst. Evol. Microbiol.">
        <title>Methylocystis iwaonis sp. nov., a type II methane-oxidizing bacterium from surface soil of a rice paddy field in Japan, and emended description of the genus Methylocystis (ex Whittenbury et al. 1970) Bowman et al. 1993.</title>
        <authorList>
            <person name="Kaise H."/>
            <person name="Sawadogo J.B."/>
            <person name="Alam M.S."/>
            <person name="Ueno C."/>
            <person name="Dianou D."/>
            <person name="Shinjo R."/>
            <person name="Asakawa S."/>
        </authorList>
    </citation>
    <scope>NUCLEOTIDE SEQUENCE</scope>
    <source>
        <strain evidence="3">LMG27198</strain>
    </source>
</reference>
<feature type="domain" description="Helix-turn-helix" evidence="2">
    <location>
        <begin position="40"/>
        <end position="89"/>
    </location>
</feature>
<dbReference type="InterPro" id="IPR041657">
    <property type="entry name" value="HTH_17"/>
</dbReference>
<organism evidence="3 4">
    <name type="scientific">Methylocystis echinoides</name>
    <dbReference type="NCBI Taxonomy" id="29468"/>
    <lineage>
        <taxon>Bacteria</taxon>
        <taxon>Pseudomonadati</taxon>
        <taxon>Pseudomonadota</taxon>
        <taxon>Alphaproteobacteria</taxon>
        <taxon>Hyphomicrobiales</taxon>
        <taxon>Methylocystaceae</taxon>
        <taxon>Methylocystis</taxon>
    </lineage>
</organism>
<feature type="region of interest" description="Disordered" evidence="1">
    <location>
        <begin position="94"/>
        <end position="118"/>
    </location>
</feature>
<keyword evidence="4" id="KW-1185">Reference proteome</keyword>
<proteinExistence type="predicted"/>
<evidence type="ECO:0000313" key="3">
    <source>
        <dbReference type="EMBL" id="GLI93669.1"/>
    </source>
</evidence>
<evidence type="ECO:0000259" key="2">
    <source>
        <dbReference type="Pfam" id="PF12728"/>
    </source>
</evidence>
<dbReference type="AlphaFoldDB" id="A0A9W6LSU4"/>
<dbReference type="RefSeq" id="WP_281803620.1">
    <property type="nucleotide sequence ID" value="NZ_BSEC01000001.1"/>
</dbReference>
<accession>A0A9W6LSU4</accession>
<sequence length="118" mass="13238">MTPSQRLRAQAAELIRLADELDGAPESAPPPALRPEPDRWIDTATAMRLARCSHSTVTRWCRRFGIGHQLPSGQWRVSRRALLAFLEARARGEFDERGEGERLPMANGSAHPRGEEVR</sequence>
<comment type="caution">
    <text evidence="3">The sequence shown here is derived from an EMBL/GenBank/DDBJ whole genome shotgun (WGS) entry which is preliminary data.</text>
</comment>
<dbReference type="Pfam" id="PF12728">
    <property type="entry name" value="HTH_17"/>
    <property type="match status" value="1"/>
</dbReference>
<name>A0A9W6LSU4_9HYPH</name>
<evidence type="ECO:0000256" key="1">
    <source>
        <dbReference type="SAM" id="MobiDB-lite"/>
    </source>
</evidence>
<evidence type="ECO:0000313" key="4">
    <source>
        <dbReference type="Proteomes" id="UP001144323"/>
    </source>
</evidence>
<gene>
    <name evidence="3" type="ORF">LMG27198_26610</name>
</gene>
<dbReference type="Proteomes" id="UP001144323">
    <property type="component" value="Unassembled WGS sequence"/>
</dbReference>